<evidence type="ECO:0000313" key="2">
    <source>
        <dbReference type="Proteomes" id="UP000182737"/>
    </source>
</evidence>
<reference evidence="2" key="1">
    <citation type="submission" date="2016-10" db="EMBL/GenBank/DDBJ databases">
        <authorList>
            <person name="Varghese N."/>
            <person name="Submissions S."/>
        </authorList>
    </citation>
    <scope>NUCLEOTIDE SEQUENCE [LARGE SCALE GENOMIC DNA]</scope>
    <source>
        <strain evidence="2">XBD1002</strain>
    </source>
</reference>
<evidence type="ECO:0000313" key="1">
    <source>
        <dbReference type="EMBL" id="SFI61108.1"/>
    </source>
</evidence>
<keyword evidence="2" id="KW-1185">Reference proteome</keyword>
<accession>A0A1I3JM95</accession>
<dbReference type="EMBL" id="FORI01000003">
    <property type="protein sequence ID" value="SFI61108.1"/>
    <property type="molecule type" value="Genomic_DNA"/>
</dbReference>
<dbReference type="InterPro" id="IPR006626">
    <property type="entry name" value="PbH1"/>
</dbReference>
<dbReference type="InterPro" id="IPR026906">
    <property type="entry name" value="LRR_5"/>
</dbReference>
<dbReference type="Gene3D" id="3.80.10.10">
    <property type="entry name" value="Ribonuclease Inhibitor"/>
    <property type="match status" value="1"/>
</dbReference>
<dbReference type="SUPFAM" id="SSF52058">
    <property type="entry name" value="L domain-like"/>
    <property type="match status" value="1"/>
</dbReference>
<sequence length="1103" mass="116129">MMGRLVKRFLILTLSAASLLFAVLVTGCNNIVENEVESESPASVTEIKTKTTEPETIVTVSGSLNIRGAFPEEIVNQLNHVEENSSHAELVSASDRSRTAFPSIPETGLTAEIKAVKVSDSSVTYDATSIDWEHRTFTIGVPVGSSEVSYKITADIKYADKIILSGESEDFSISSENPLVDASLTLGAKKTVTGSTNTNGKGNISLEIEIEDNSEISYCKIKIQEGLFYNKNGGPYNVSDGKILITETDVYSYNATVEFKFYSTSDALLYSFTESVGIFDNLTTNTWVKNGNEPWLVTSGSTTTCYITNAMVEGNKLTEIWINPEAANDSGSGSFLHPKKTFSGALAMLNNAEKDYTIFIKGTLIGNAELPNTLENTGSGEEGGTLLAHSLTICGDSSLVAGQPQDALNANGSGKALSINTSVPVIIKNLKITGGSTNDTGGGIYINNANAKVYLTDGVLVTGNQARNGGGVYVDQGNLFVYGSAVIGKRGVLSHAEDAENSFGNKATTSGGGIGVGSGTLWLGYSAENVPAETSGGVIYNLVKGDSTTHGGGIDNQNGSVKIAAGNVSYNYASSASTSDRGMGGGISTAKNLTLTGTAVIEGNSSGYGGGVLITYDGSNSGQFEMTGGTIMSNSAIGLNSNEGAGGGIAVAAQSDATGTFTMSGGKISSNTADGYGGAVAYESGKDFIITGSAYIPYDSDNPRNDLYIAEGKWISLKDPIEPPSECSDGVVAVITPENPSSAEPILKLDDSATTTILAEMPHFAIKPDTEHNVTRTIMSNGKIAVSTELTASNIASFNASDLVVDQEYHFVIGADVTDTLFTNFIKKLCTNTSGNNSAGIVINEASTLDLSRATRLTKLALTSFSDLGVSSSSSLVYQKFDTIIIGPNFDSNVFANQDVHAVFTNTKNIIAPSNSTYYSSDSNGVLYNKDGDTIVWYPGNSSISTFVIPDNVTSIARQAFSYVEAETSVTTTHGVTIGDAAFFNASGLTSISLPNDNPQITSGCEFQGCGITSFTIPSSWTYLPSYSFRYSSLTSIHIPGSVTTIESQAFAGCSSLASMSFDLYDGWKKYSDSTQINFKSDGSYNASLYMEYYSSEKIVRQN</sequence>
<protein>
    <submittedName>
        <fullName evidence="1">Leucine rich repeat-containing protein</fullName>
    </submittedName>
</protein>
<dbReference type="SMART" id="SM00710">
    <property type="entry name" value="PbH1"/>
    <property type="match status" value="5"/>
</dbReference>
<dbReference type="Pfam" id="PF13306">
    <property type="entry name" value="LRR_5"/>
    <property type="match status" value="1"/>
</dbReference>
<dbReference type="OrthoDB" id="361449at2"/>
<dbReference type="RefSeq" id="WP_074930957.1">
    <property type="nucleotide sequence ID" value="NZ_FORI01000003.1"/>
</dbReference>
<name>A0A1I3JM95_9SPIR</name>
<organism evidence="1 2">
    <name type="scientific">Treponema bryantii</name>
    <dbReference type="NCBI Taxonomy" id="163"/>
    <lineage>
        <taxon>Bacteria</taxon>
        <taxon>Pseudomonadati</taxon>
        <taxon>Spirochaetota</taxon>
        <taxon>Spirochaetia</taxon>
        <taxon>Spirochaetales</taxon>
        <taxon>Treponemataceae</taxon>
        <taxon>Treponema</taxon>
    </lineage>
</organism>
<gene>
    <name evidence="1" type="ORF">SAMN04487775_103109</name>
</gene>
<proteinExistence type="predicted"/>
<dbReference type="InterPro" id="IPR032675">
    <property type="entry name" value="LRR_dom_sf"/>
</dbReference>
<dbReference type="Proteomes" id="UP000182737">
    <property type="component" value="Unassembled WGS sequence"/>
</dbReference>
<dbReference type="PROSITE" id="PS51257">
    <property type="entry name" value="PROKAR_LIPOPROTEIN"/>
    <property type="match status" value="1"/>
</dbReference>
<dbReference type="AlphaFoldDB" id="A0A1I3JM95"/>